<dbReference type="PANTHER" id="PTHR10183:SF433">
    <property type="entry name" value="CALPAIN-A-RELATED"/>
    <property type="match status" value="1"/>
</dbReference>
<dbReference type="InterPro" id="IPR022683">
    <property type="entry name" value="Calpain_III"/>
</dbReference>
<dbReference type="OrthoDB" id="424753at2759"/>
<feature type="compositionally biased region" description="Acidic residues" evidence="7">
    <location>
        <begin position="53"/>
        <end position="68"/>
    </location>
</feature>
<organism evidence="10 11">
    <name type="scientific">Ancylostoma ceylanicum</name>
    <dbReference type="NCBI Taxonomy" id="53326"/>
    <lineage>
        <taxon>Eukaryota</taxon>
        <taxon>Metazoa</taxon>
        <taxon>Ecdysozoa</taxon>
        <taxon>Nematoda</taxon>
        <taxon>Chromadorea</taxon>
        <taxon>Rhabditida</taxon>
        <taxon>Rhabditina</taxon>
        <taxon>Rhabditomorpha</taxon>
        <taxon>Strongyloidea</taxon>
        <taxon>Ancylostomatidae</taxon>
        <taxon>Ancylostomatinae</taxon>
        <taxon>Ancylostoma</taxon>
    </lineage>
</organism>
<dbReference type="GO" id="GO:0006508">
    <property type="term" value="P:proteolysis"/>
    <property type="evidence" value="ECO:0007669"/>
    <property type="project" value="UniProtKB-KW"/>
</dbReference>
<dbReference type="CDD" id="cd00044">
    <property type="entry name" value="CysPc"/>
    <property type="match status" value="1"/>
</dbReference>
<keyword evidence="8" id="KW-0812">Transmembrane</keyword>
<accession>A0A016UML0</accession>
<dbReference type="STRING" id="53326.A0A016UML0"/>
<feature type="active site" evidence="5 6">
    <location>
        <position position="326"/>
    </location>
</feature>
<dbReference type="SMART" id="SM00230">
    <property type="entry name" value="CysPc"/>
    <property type="match status" value="1"/>
</dbReference>
<feature type="compositionally biased region" description="Acidic residues" evidence="7">
    <location>
        <begin position="84"/>
        <end position="113"/>
    </location>
</feature>
<proteinExistence type="inferred from homology"/>
<reference evidence="11" key="1">
    <citation type="journal article" date="2015" name="Nat. Genet.">
        <title>The genome and transcriptome of the zoonotic hookworm Ancylostoma ceylanicum identify infection-specific gene families.</title>
        <authorList>
            <person name="Schwarz E.M."/>
            <person name="Hu Y."/>
            <person name="Antoshechkin I."/>
            <person name="Miller M.M."/>
            <person name="Sternberg P.W."/>
            <person name="Aroian R.V."/>
        </authorList>
    </citation>
    <scope>NUCLEOTIDE SEQUENCE</scope>
    <source>
        <strain evidence="11">HY135</strain>
    </source>
</reference>
<evidence type="ECO:0000256" key="7">
    <source>
        <dbReference type="SAM" id="MobiDB-lite"/>
    </source>
</evidence>
<dbReference type="SUPFAM" id="SSF49758">
    <property type="entry name" value="Calpain large subunit, middle domain (domain III)"/>
    <property type="match status" value="1"/>
</dbReference>
<comment type="caution">
    <text evidence="10">The sequence shown here is derived from an EMBL/GenBank/DDBJ whole genome shotgun (WGS) entry which is preliminary data.</text>
</comment>
<keyword evidence="4 6" id="KW-0788">Thiol protease</keyword>
<dbReference type="SMART" id="SM00720">
    <property type="entry name" value="calpain_III"/>
    <property type="match status" value="1"/>
</dbReference>
<dbReference type="InterPro" id="IPR001300">
    <property type="entry name" value="Peptidase_C2_calpain_cat"/>
</dbReference>
<dbReference type="InterPro" id="IPR036213">
    <property type="entry name" value="Calpain_III_sf"/>
</dbReference>
<dbReference type="Pfam" id="PF00648">
    <property type="entry name" value="Peptidase_C2"/>
    <property type="match status" value="1"/>
</dbReference>
<name>A0A016UML0_9BILA</name>
<keyword evidence="8" id="KW-0472">Membrane</keyword>
<evidence type="ECO:0000256" key="1">
    <source>
        <dbReference type="ARBA" id="ARBA00007623"/>
    </source>
</evidence>
<dbReference type="GO" id="GO:0005737">
    <property type="term" value="C:cytoplasm"/>
    <property type="evidence" value="ECO:0007669"/>
    <property type="project" value="TreeGrafter"/>
</dbReference>
<keyword evidence="2 6" id="KW-0645">Protease</keyword>
<evidence type="ECO:0000256" key="6">
    <source>
        <dbReference type="PROSITE-ProRule" id="PRU00239"/>
    </source>
</evidence>
<dbReference type="GO" id="GO:0004198">
    <property type="term" value="F:calcium-dependent cysteine-type endopeptidase activity"/>
    <property type="evidence" value="ECO:0007669"/>
    <property type="project" value="InterPro"/>
</dbReference>
<gene>
    <name evidence="10" type="primary">Acey_s0034.g2828</name>
    <name evidence="10" type="ORF">Y032_0034g2828</name>
</gene>
<evidence type="ECO:0000313" key="11">
    <source>
        <dbReference type="Proteomes" id="UP000024635"/>
    </source>
</evidence>
<feature type="transmembrane region" description="Helical" evidence="8">
    <location>
        <begin position="692"/>
        <end position="709"/>
    </location>
</feature>
<comment type="similarity">
    <text evidence="1">Belongs to the peptidase C2 family.</text>
</comment>
<evidence type="ECO:0000256" key="2">
    <source>
        <dbReference type="ARBA" id="ARBA00022670"/>
    </source>
</evidence>
<protein>
    <recommendedName>
        <fullName evidence="9">Calpain catalytic domain-containing protein</fullName>
    </recommendedName>
</protein>
<dbReference type="PROSITE" id="PS50203">
    <property type="entry name" value="CALPAIN_CAT"/>
    <property type="match status" value="1"/>
</dbReference>
<dbReference type="PROSITE" id="PS00139">
    <property type="entry name" value="THIOL_PROTEASE_CYS"/>
    <property type="match status" value="1"/>
</dbReference>
<dbReference type="EMBL" id="JARK01001370">
    <property type="protein sequence ID" value="EYC16156.1"/>
    <property type="molecule type" value="Genomic_DNA"/>
</dbReference>
<evidence type="ECO:0000256" key="5">
    <source>
        <dbReference type="PIRSR" id="PIRSR622684-1"/>
    </source>
</evidence>
<keyword evidence="3 6" id="KW-0378">Hydrolase</keyword>
<dbReference type="SUPFAM" id="SSF54001">
    <property type="entry name" value="Cysteine proteinases"/>
    <property type="match status" value="1"/>
</dbReference>
<dbReference type="PRINTS" id="PR00704">
    <property type="entry name" value="CALPAIN"/>
</dbReference>
<feature type="active site" evidence="5 6">
    <location>
        <position position="486"/>
    </location>
</feature>
<dbReference type="Proteomes" id="UP000024635">
    <property type="component" value="Unassembled WGS sequence"/>
</dbReference>
<dbReference type="Gene3D" id="2.60.120.380">
    <property type="match status" value="1"/>
</dbReference>
<dbReference type="Pfam" id="PF01067">
    <property type="entry name" value="Calpain_III"/>
    <property type="match status" value="1"/>
</dbReference>
<dbReference type="AlphaFoldDB" id="A0A016UML0"/>
<evidence type="ECO:0000256" key="3">
    <source>
        <dbReference type="ARBA" id="ARBA00022801"/>
    </source>
</evidence>
<dbReference type="InterPro" id="IPR000169">
    <property type="entry name" value="Pept_cys_AS"/>
</dbReference>
<sequence>MFKEIQRQILGKGGVRHWYLVSISESDRRCPFLSLTGLSVRQPLRRVTGAIMSDDESTYEDEQEEYEEGEKNRHKPAKDNNVVEQEDGESDQDADDDEENVESDKGADDDDDPVMEKRTIVPSTKAAKRGQKQECGGTGCSVEGALDGFGGSSYDDIIEALSELVDDEGGLSNFISSGDMKSTVDKMLDEAALNFIGLDLETGAILSAIAGNTIFNVGGRDNALSNIGKIILDNIISGKFKKDVQPFVPPGGGKTGLNFYEERKKCLSNKVLFEDPEFPATDRSISNEEIGEKIEWKRPSEIVEDPQFIVGQTSRFDVKQNALGDCWLLAAIANLTLRDELFFRVVPPDQSFTQDYAGIFHFHFWRYGKWVDVVIDDRLPMLNGKLYSLHSQENNEFWSALLEKAYAKLYGSYENLEGGFTAEALEDFTGGLTESYILRNTEKSILLAVMVRGFQMGSLFGCGTEANPNEDENAESVMDNGLVFGHAYSVTALILVKDSSQGNNLLVRIRNPWGDTEWNGAWSDDSPEWNAVDSKERAQLKVKYADDGEFWMSFDDFCKNFEELEICNLSASVMNEISEMTGVSVCELQKHQWEEHAQDGDWNMAKGTAGGNLSNPDTFAKNPQFGARFIVSEDSVEKDGKCTVIVAVLQKYRREMRPAGKENLEIGFYVYEVEWRDSDPFVFDRLSRNRRWLTIHILLLSGISTFTFLRERCQT</sequence>
<evidence type="ECO:0000259" key="9">
    <source>
        <dbReference type="PROSITE" id="PS50203"/>
    </source>
</evidence>
<evidence type="ECO:0000256" key="8">
    <source>
        <dbReference type="SAM" id="Phobius"/>
    </source>
</evidence>
<keyword evidence="8" id="KW-1133">Transmembrane helix</keyword>
<feature type="domain" description="Calpain catalytic" evidence="9">
    <location>
        <begin position="272"/>
        <end position="570"/>
    </location>
</feature>
<dbReference type="InterPro" id="IPR038765">
    <property type="entry name" value="Papain-like_cys_pep_sf"/>
</dbReference>
<dbReference type="InterPro" id="IPR022684">
    <property type="entry name" value="Calpain_cysteine_protease"/>
</dbReference>
<dbReference type="InterPro" id="IPR022682">
    <property type="entry name" value="Calpain_domain_III"/>
</dbReference>
<feature type="active site" evidence="5 6">
    <location>
        <position position="511"/>
    </location>
</feature>
<dbReference type="FunFam" id="3.90.70.10:FF:000001">
    <property type="entry name" value="Calpain-1 catalytic subunit"/>
    <property type="match status" value="1"/>
</dbReference>
<evidence type="ECO:0000256" key="4">
    <source>
        <dbReference type="ARBA" id="ARBA00022807"/>
    </source>
</evidence>
<dbReference type="PANTHER" id="PTHR10183">
    <property type="entry name" value="CALPAIN"/>
    <property type="match status" value="1"/>
</dbReference>
<keyword evidence="11" id="KW-1185">Reference proteome</keyword>
<dbReference type="Gene3D" id="3.90.70.10">
    <property type="entry name" value="Cysteine proteinases"/>
    <property type="match status" value="1"/>
</dbReference>
<evidence type="ECO:0000313" key="10">
    <source>
        <dbReference type="EMBL" id="EYC16156.1"/>
    </source>
</evidence>
<feature type="region of interest" description="Disordered" evidence="7">
    <location>
        <begin position="51"/>
        <end position="138"/>
    </location>
</feature>